<proteinExistence type="predicted"/>
<dbReference type="OrthoDB" id="428734at2759"/>
<protein>
    <submittedName>
        <fullName evidence="3">Endonuclease/exonuclease/phosphatase</fullName>
    </submittedName>
</protein>
<dbReference type="OMA" id="HQENIEY"/>
<dbReference type="InterPro" id="IPR036691">
    <property type="entry name" value="Endo/exonu/phosph_ase_sf"/>
</dbReference>
<dbReference type="SUPFAM" id="SSF56219">
    <property type="entry name" value="DNase I-like"/>
    <property type="match status" value="1"/>
</dbReference>
<evidence type="ECO:0000313" key="3">
    <source>
        <dbReference type="EMBL" id="OVA04998.1"/>
    </source>
</evidence>
<sequence>MGDPSSQSQKRSTGSWVPGKRNCHHPPHQKSTPQKRQRIISSTSETEEVDRFSDLADLLQQDGFRGVYKARTGEAHDGCAIFWKEELFSLLHQDDIEFRKFGLRDNVAQFCVLKVKIVQIRTTTRTLLVGNIHVLFNPNRGDIKLGQIRLFVEKADAISQEWGSIPVVLAGDLNSMPQVVSCNFVIHGKLDILLHDRRKLSGQIKSSPRWKTFRSPIQDANSLRMTISRPLRYGWSKEELQNAAGSGGATHLQHRLKLCSAYVGVPGTSSTRDRYGEPLATSYHSKFLGTVDYLWHSKELLPVGVLETLPVNILSETGGLPSEAVGPQCK</sequence>
<gene>
    <name evidence="3" type="ORF">BVC80_1211g63</name>
</gene>
<dbReference type="PANTHER" id="PTHR12121:SF74">
    <property type="entry name" value="CARBON CATABOLITE REPRESSOR PROTEIN 4 HOMOLOG 5"/>
    <property type="match status" value="1"/>
</dbReference>
<dbReference type="GO" id="GO:0000175">
    <property type="term" value="F:3'-5'-RNA exonuclease activity"/>
    <property type="evidence" value="ECO:0007669"/>
    <property type="project" value="TreeGrafter"/>
</dbReference>
<feature type="compositionally biased region" description="Polar residues" evidence="1">
    <location>
        <begin position="1"/>
        <end position="15"/>
    </location>
</feature>
<feature type="domain" description="Endonuclease/exonuclease/phosphatase" evidence="2">
    <location>
        <begin position="62"/>
        <end position="307"/>
    </location>
</feature>
<evidence type="ECO:0000313" key="4">
    <source>
        <dbReference type="Proteomes" id="UP000195402"/>
    </source>
</evidence>
<name>A0A200Q3G4_MACCD</name>
<keyword evidence="3" id="KW-0378">Hydrolase</keyword>
<dbReference type="GO" id="GO:0004519">
    <property type="term" value="F:endonuclease activity"/>
    <property type="evidence" value="ECO:0007669"/>
    <property type="project" value="UniProtKB-KW"/>
</dbReference>
<evidence type="ECO:0000259" key="2">
    <source>
        <dbReference type="Pfam" id="PF03372"/>
    </source>
</evidence>
<keyword evidence="3" id="KW-0269">Exonuclease</keyword>
<feature type="region of interest" description="Disordered" evidence="1">
    <location>
        <begin position="1"/>
        <end position="46"/>
    </location>
</feature>
<comment type="caution">
    <text evidence="3">The sequence shown here is derived from an EMBL/GenBank/DDBJ whole genome shotgun (WGS) entry which is preliminary data.</text>
</comment>
<dbReference type="Proteomes" id="UP000195402">
    <property type="component" value="Unassembled WGS sequence"/>
</dbReference>
<dbReference type="InterPro" id="IPR005135">
    <property type="entry name" value="Endo/exonuclease/phosphatase"/>
</dbReference>
<keyword evidence="4" id="KW-1185">Reference proteome</keyword>
<feature type="compositionally biased region" description="Basic residues" evidence="1">
    <location>
        <begin position="21"/>
        <end position="38"/>
    </location>
</feature>
<dbReference type="PANTHER" id="PTHR12121">
    <property type="entry name" value="CARBON CATABOLITE REPRESSOR PROTEIN 4"/>
    <property type="match status" value="1"/>
</dbReference>
<accession>A0A200Q3G4</accession>
<evidence type="ECO:0000256" key="1">
    <source>
        <dbReference type="SAM" id="MobiDB-lite"/>
    </source>
</evidence>
<dbReference type="InParanoid" id="A0A200Q3G4"/>
<keyword evidence="3" id="KW-0540">Nuclease</keyword>
<dbReference type="InterPro" id="IPR050410">
    <property type="entry name" value="CCR4/nocturin_mRNA_transcr"/>
</dbReference>
<organism evidence="3 4">
    <name type="scientific">Macleaya cordata</name>
    <name type="common">Five-seeded plume-poppy</name>
    <name type="synonym">Bocconia cordata</name>
    <dbReference type="NCBI Taxonomy" id="56857"/>
    <lineage>
        <taxon>Eukaryota</taxon>
        <taxon>Viridiplantae</taxon>
        <taxon>Streptophyta</taxon>
        <taxon>Embryophyta</taxon>
        <taxon>Tracheophyta</taxon>
        <taxon>Spermatophyta</taxon>
        <taxon>Magnoliopsida</taxon>
        <taxon>Ranunculales</taxon>
        <taxon>Papaveraceae</taxon>
        <taxon>Papaveroideae</taxon>
        <taxon>Macleaya</taxon>
    </lineage>
</organism>
<dbReference type="STRING" id="56857.A0A200Q3G4"/>
<reference evidence="3 4" key="1">
    <citation type="journal article" date="2017" name="Mol. Plant">
        <title>The Genome of Medicinal Plant Macleaya cordata Provides New Insights into Benzylisoquinoline Alkaloids Metabolism.</title>
        <authorList>
            <person name="Liu X."/>
            <person name="Liu Y."/>
            <person name="Huang P."/>
            <person name="Ma Y."/>
            <person name="Qing Z."/>
            <person name="Tang Q."/>
            <person name="Cao H."/>
            <person name="Cheng P."/>
            <person name="Zheng Y."/>
            <person name="Yuan Z."/>
            <person name="Zhou Y."/>
            <person name="Liu J."/>
            <person name="Tang Z."/>
            <person name="Zhuo Y."/>
            <person name="Zhang Y."/>
            <person name="Yu L."/>
            <person name="Huang J."/>
            <person name="Yang P."/>
            <person name="Peng Q."/>
            <person name="Zhang J."/>
            <person name="Jiang W."/>
            <person name="Zhang Z."/>
            <person name="Lin K."/>
            <person name="Ro D.K."/>
            <person name="Chen X."/>
            <person name="Xiong X."/>
            <person name="Shang Y."/>
            <person name="Huang S."/>
            <person name="Zeng J."/>
        </authorList>
    </citation>
    <scope>NUCLEOTIDE SEQUENCE [LARGE SCALE GENOMIC DNA]</scope>
    <source>
        <strain evidence="4">cv. BLH2017</strain>
        <tissue evidence="3">Root</tissue>
    </source>
</reference>
<dbReference type="Pfam" id="PF03372">
    <property type="entry name" value="Exo_endo_phos"/>
    <property type="match status" value="1"/>
</dbReference>
<dbReference type="EMBL" id="MVGT01003194">
    <property type="protein sequence ID" value="OVA04998.1"/>
    <property type="molecule type" value="Genomic_DNA"/>
</dbReference>
<keyword evidence="3" id="KW-0255">Endonuclease</keyword>
<dbReference type="AlphaFoldDB" id="A0A200Q3G4"/>
<dbReference type="Gene3D" id="3.60.10.10">
    <property type="entry name" value="Endonuclease/exonuclease/phosphatase"/>
    <property type="match status" value="1"/>
</dbReference>